<proteinExistence type="predicted"/>
<feature type="coiled-coil region" evidence="1">
    <location>
        <begin position="437"/>
        <end position="471"/>
    </location>
</feature>
<evidence type="ECO:0000256" key="2">
    <source>
        <dbReference type="SAM" id="MobiDB-lite"/>
    </source>
</evidence>
<protein>
    <submittedName>
        <fullName evidence="4">Tail fiber domain-containing protein</fullName>
    </submittedName>
</protein>
<evidence type="ECO:0000313" key="5">
    <source>
        <dbReference type="Proteomes" id="UP000618931"/>
    </source>
</evidence>
<reference evidence="4 5" key="1">
    <citation type="submission" date="2020-11" db="EMBL/GenBank/DDBJ databases">
        <authorList>
            <person name="Kim M.K."/>
        </authorList>
    </citation>
    <scope>NUCLEOTIDE SEQUENCE [LARGE SCALE GENOMIC DNA]</scope>
    <source>
        <strain evidence="4 5">BT662</strain>
    </source>
</reference>
<sequence length="486" mass="50715">MGTTTATSVPGAFPAPGTLTPVHASTYTTTAGRNLHPFNLGSFQWDGTSNLLVELCFDNNGYSTNDLVATEDTSYPASYAQELDGTNGCALTGGLPHAPSNERPVTYFVQEGDRAYTLPARPGQPGQVLTQQASGAVAFATPPWLQSGSAVYLSAFGARVGIGTSTPTQKLDVNGSAVVSGTLQLGRADGDKICYTDQGAAGPKLGLGTNWGVLAYAGPGTALVTGYHAWLTTATSGYVERMRLNVTGLGIGTTTPRGTLDVAGPGNTYLVNDPNVGVPDQSVFLPGHLYLAPYGGTSGTAYLQARVPNPATTTNIGLTLRTTSNGNLVNALRLNADGSANFQGTVTAAGVTLTSDARFKQQVRPLTGALAAVQQLRGVRYQWNALGVQRGGTAGQEQIGLLAQELEQFYPELVRTDEAGYKSVNYARLTPVLLEALKELAAKNAGLETRNNALETQVQQQQASLGSFEQRLRALEAGGAQARTGK</sequence>
<evidence type="ECO:0000256" key="1">
    <source>
        <dbReference type="SAM" id="Coils"/>
    </source>
</evidence>
<accession>A0ABS0I158</accession>
<dbReference type="PROSITE" id="PS51688">
    <property type="entry name" value="ICA"/>
    <property type="match status" value="1"/>
</dbReference>
<dbReference type="Gene3D" id="1.10.10.10">
    <property type="entry name" value="Winged helix-like DNA-binding domain superfamily/Winged helix DNA-binding domain"/>
    <property type="match status" value="1"/>
</dbReference>
<dbReference type="InterPro" id="IPR036388">
    <property type="entry name" value="WH-like_DNA-bd_sf"/>
</dbReference>
<dbReference type="RefSeq" id="WP_196291984.1">
    <property type="nucleotide sequence ID" value="NZ_JADQDM010000002.1"/>
</dbReference>
<gene>
    <name evidence="4" type="ORF">I2H31_05420</name>
</gene>
<keyword evidence="5" id="KW-1185">Reference proteome</keyword>
<dbReference type="InterPro" id="IPR030392">
    <property type="entry name" value="S74_ICA"/>
</dbReference>
<name>A0ABS0I158_9BACT</name>
<feature type="domain" description="Peptidase S74" evidence="3">
    <location>
        <begin position="355"/>
        <end position="451"/>
    </location>
</feature>
<dbReference type="Pfam" id="PF13884">
    <property type="entry name" value="Peptidase_S74"/>
    <property type="match status" value="1"/>
</dbReference>
<dbReference type="Proteomes" id="UP000618931">
    <property type="component" value="Unassembled WGS sequence"/>
</dbReference>
<dbReference type="EMBL" id="JADQDM010000002">
    <property type="protein sequence ID" value="MBF9220536.1"/>
    <property type="molecule type" value="Genomic_DNA"/>
</dbReference>
<comment type="caution">
    <text evidence="4">The sequence shown here is derived from an EMBL/GenBank/DDBJ whole genome shotgun (WGS) entry which is preliminary data.</text>
</comment>
<keyword evidence="1" id="KW-0175">Coiled coil</keyword>
<evidence type="ECO:0000259" key="3">
    <source>
        <dbReference type="PROSITE" id="PS51688"/>
    </source>
</evidence>
<feature type="region of interest" description="Disordered" evidence="2">
    <location>
        <begin position="1"/>
        <end position="20"/>
    </location>
</feature>
<organism evidence="4 5">
    <name type="scientific">Hymenobacter ruricola</name>
    <dbReference type="NCBI Taxonomy" id="2791023"/>
    <lineage>
        <taxon>Bacteria</taxon>
        <taxon>Pseudomonadati</taxon>
        <taxon>Bacteroidota</taxon>
        <taxon>Cytophagia</taxon>
        <taxon>Cytophagales</taxon>
        <taxon>Hymenobacteraceae</taxon>
        <taxon>Hymenobacter</taxon>
    </lineage>
</organism>
<evidence type="ECO:0000313" key="4">
    <source>
        <dbReference type="EMBL" id="MBF9220536.1"/>
    </source>
</evidence>